<keyword evidence="14" id="KW-1185">Reference proteome</keyword>
<evidence type="ECO:0000256" key="2">
    <source>
        <dbReference type="ARBA" id="ARBA00007870"/>
    </source>
</evidence>
<proteinExistence type="inferred from homology"/>
<comment type="function">
    <text evidence="10">Catalyzes the NADPH-dependent reduction of ketopantoate into pantoic acid.</text>
</comment>
<dbReference type="EC" id="1.1.1.169" evidence="3 10"/>
<evidence type="ECO:0000256" key="8">
    <source>
        <dbReference type="ARBA" id="ARBA00032024"/>
    </source>
</evidence>
<protein>
    <recommendedName>
        <fullName evidence="4 10">2-dehydropantoate 2-reductase</fullName>
        <ecNumber evidence="3 10">1.1.1.169</ecNumber>
    </recommendedName>
    <alternativeName>
        <fullName evidence="8 10">Ketopantoate reductase</fullName>
    </alternativeName>
</protein>
<reference evidence="13 14" key="1">
    <citation type="submission" date="2020-02" db="EMBL/GenBank/DDBJ databases">
        <title>Shewanella WXL01 sp. nov., a marine bacterium isolated from green algae in Luhuitou Fringing Reef (Northern South China Sea).</title>
        <authorList>
            <person name="Wang X."/>
        </authorList>
    </citation>
    <scope>NUCLEOTIDE SEQUENCE [LARGE SCALE GENOMIC DNA]</scope>
    <source>
        <strain evidence="13 14">MCCC 1A01895</strain>
    </source>
</reference>
<dbReference type="Gene3D" id="3.40.50.720">
    <property type="entry name" value="NAD(P)-binding Rossmann-like Domain"/>
    <property type="match status" value="1"/>
</dbReference>
<keyword evidence="5 10" id="KW-0566">Pantothenate biosynthesis</keyword>
<evidence type="ECO:0000256" key="5">
    <source>
        <dbReference type="ARBA" id="ARBA00022655"/>
    </source>
</evidence>
<dbReference type="InterPro" id="IPR036291">
    <property type="entry name" value="NAD(P)-bd_dom_sf"/>
</dbReference>
<dbReference type="Gene3D" id="1.10.1040.10">
    <property type="entry name" value="N-(1-d-carboxylethyl)-l-norvaline Dehydrogenase, domain 2"/>
    <property type="match status" value="1"/>
</dbReference>
<dbReference type="SUPFAM" id="SSF48179">
    <property type="entry name" value="6-phosphogluconate dehydrogenase C-terminal domain-like"/>
    <property type="match status" value="1"/>
</dbReference>
<dbReference type="InterPro" id="IPR013332">
    <property type="entry name" value="KPR_N"/>
</dbReference>
<accession>A0ABS5I633</accession>
<evidence type="ECO:0000313" key="13">
    <source>
        <dbReference type="EMBL" id="MBR9729480.1"/>
    </source>
</evidence>
<dbReference type="PANTHER" id="PTHR43765:SF2">
    <property type="entry name" value="2-DEHYDROPANTOATE 2-REDUCTASE"/>
    <property type="match status" value="1"/>
</dbReference>
<dbReference type="Proteomes" id="UP000811844">
    <property type="component" value="Unassembled WGS sequence"/>
</dbReference>
<keyword evidence="7 10" id="KW-0560">Oxidoreductase</keyword>
<dbReference type="RefSeq" id="WP_212593396.1">
    <property type="nucleotide sequence ID" value="NZ_JAAIKR010000020.1"/>
</dbReference>
<evidence type="ECO:0000259" key="11">
    <source>
        <dbReference type="Pfam" id="PF02558"/>
    </source>
</evidence>
<evidence type="ECO:0000256" key="7">
    <source>
        <dbReference type="ARBA" id="ARBA00023002"/>
    </source>
</evidence>
<evidence type="ECO:0000256" key="3">
    <source>
        <dbReference type="ARBA" id="ARBA00013014"/>
    </source>
</evidence>
<evidence type="ECO:0000313" key="14">
    <source>
        <dbReference type="Proteomes" id="UP000811844"/>
    </source>
</evidence>
<evidence type="ECO:0000256" key="1">
    <source>
        <dbReference type="ARBA" id="ARBA00004994"/>
    </source>
</evidence>
<dbReference type="InterPro" id="IPR013328">
    <property type="entry name" value="6PGD_dom2"/>
</dbReference>
<dbReference type="NCBIfam" id="TIGR00745">
    <property type="entry name" value="apbA_panE"/>
    <property type="match status" value="1"/>
</dbReference>
<gene>
    <name evidence="13" type="ORF">G3R48_16020</name>
</gene>
<dbReference type="InterPro" id="IPR050838">
    <property type="entry name" value="Ketopantoate_reductase"/>
</dbReference>
<dbReference type="PANTHER" id="PTHR43765">
    <property type="entry name" value="2-DEHYDROPANTOATE 2-REDUCTASE-RELATED"/>
    <property type="match status" value="1"/>
</dbReference>
<keyword evidence="6 10" id="KW-0521">NADP</keyword>
<dbReference type="Pfam" id="PF08546">
    <property type="entry name" value="ApbA_C"/>
    <property type="match status" value="1"/>
</dbReference>
<comment type="caution">
    <text evidence="13">The sequence shown here is derived from an EMBL/GenBank/DDBJ whole genome shotgun (WGS) entry which is preliminary data.</text>
</comment>
<sequence>MTKSTSTITILGAGAIGQLLYRQCSSQINAAIDVQLLVKQHSTSTQTALVFDDIEGHRHQYNGHVISLSDNDLSARLASTQLLIVCVKAYQVNNALNNVINALPGDCHVLLLHNGMGPHLTVANILAPFTGMGLSIGTTSQAALKHSQWHIEQTGNGLTTIGHIQGTPIAPQLMQLLNDAIPALALSDNILNALWKKLVINCAINPLTAIEQCRNGQLSEKQYQTRINAIIEECVTVAKADDVVINLTEMQSIVAKVIASTANNYSSMRQDIHFQRPTEIQQINGYVVSRAAKHQLNVPVNQKMVNKIIMIETLQHS</sequence>
<feature type="domain" description="Ketopantoate reductase N-terminal" evidence="11">
    <location>
        <begin position="8"/>
        <end position="165"/>
    </location>
</feature>
<evidence type="ECO:0000256" key="10">
    <source>
        <dbReference type="RuleBase" id="RU362068"/>
    </source>
</evidence>
<dbReference type="EMBL" id="JAAIKR010000020">
    <property type="protein sequence ID" value="MBR9729480.1"/>
    <property type="molecule type" value="Genomic_DNA"/>
</dbReference>
<feature type="domain" description="Ketopantoate reductase C-terminal" evidence="12">
    <location>
        <begin position="189"/>
        <end position="310"/>
    </location>
</feature>
<evidence type="ECO:0000256" key="6">
    <source>
        <dbReference type="ARBA" id="ARBA00022857"/>
    </source>
</evidence>
<name>A0ABS5I633_9GAMM</name>
<organism evidence="13 14">
    <name type="scientific">Shewanella intestini</name>
    <dbReference type="NCBI Taxonomy" id="2017544"/>
    <lineage>
        <taxon>Bacteria</taxon>
        <taxon>Pseudomonadati</taxon>
        <taxon>Pseudomonadota</taxon>
        <taxon>Gammaproteobacteria</taxon>
        <taxon>Alteromonadales</taxon>
        <taxon>Shewanellaceae</taxon>
        <taxon>Shewanella</taxon>
    </lineage>
</organism>
<dbReference type="InterPro" id="IPR003710">
    <property type="entry name" value="ApbA"/>
</dbReference>
<dbReference type="InterPro" id="IPR008927">
    <property type="entry name" value="6-PGluconate_DH-like_C_sf"/>
</dbReference>
<dbReference type="Pfam" id="PF02558">
    <property type="entry name" value="ApbA"/>
    <property type="match status" value="1"/>
</dbReference>
<comment type="catalytic activity">
    <reaction evidence="9 10">
        <text>(R)-pantoate + NADP(+) = 2-dehydropantoate + NADPH + H(+)</text>
        <dbReference type="Rhea" id="RHEA:16233"/>
        <dbReference type="ChEBI" id="CHEBI:11561"/>
        <dbReference type="ChEBI" id="CHEBI:15378"/>
        <dbReference type="ChEBI" id="CHEBI:15980"/>
        <dbReference type="ChEBI" id="CHEBI:57783"/>
        <dbReference type="ChEBI" id="CHEBI:58349"/>
        <dbReference type="EC" id="1.1.1.169"/>
    </reaction>
</comment>
<comment type="similarity">
    <text evidence="2 10">Belongs to the ketopantoate reductase family.</text>
</comment>
<dbReference type="SUPFAM" id="SSF51735">
    <property type="entry name" value="NAD(P)-binding Rossmann-fold domains"/>
    <property type="match status" value="1"/>
</dbReference>
<dbReference type="InterPro" id="IPR013752">
    <property type="entry name" value="KPA_reductase"/>
</dbReference>
<evidence type="ECO:0000256" key="9">
    <source>
        <dbReference type="ARBA" id="ARBA00048793"/>
    </source>
</evidence>
<evidence type="ECO:0000256" key="4">
    <source>
        <dbReference type="ARBA" id="ARBA00019465"/>
    </source>
</evidence>
<comment type="pathway">
    <text evidence="1 10">Cofactor biosynthesis; (R)-pantothenate biosynthesis; (R)-pantoate from 3-methyl-2-oxobutanoate: step 2/2.</text>
</comment>
<evidence type="ECO:0000259" key="12">
    <source>
        <dbReference type="Pfam" id="PF08546"/>
    </source>
</evidence>